<dbReference type="InterPro" id="IPR050478">
    <property type="entry name" value="Ethylene_sulfur-biosynth"/>
</dbReference>
<dbReference type="PRINTS" id="PR00753">
    <property type="entry name" value="ACCSYNTHASE"/>
</dbReference>
<dbReference type="RefSeq" id="XP_030842115.1">
    <property type="nucleotide sequence ID" value="XM_030986255.1"/>
</dbReference>
<dbReference type="OrthoDB" id="7042322at2759"/>
<keyword evidence="1" id="KW-0663">Pyridoxal phosphate</keyword>
<dbReference type="OMA" id="TGWYRIT"/>
<dbReference type="InterPro" id="IPR004839">
    <property type="entry name" value="Aminotransferase_I/II_large"/>
</dbReference>
<dbReference type="GO" id="GO:0006520">
    <property type="term" value="P:amino acid metabolic process"/>
    <property type="evidence" value="ECO:0000318"/>
    <property type="project" value="GO_Central"/>
</dbReference>
<protein>
    <recommendedName>
        <fullName evidence="2">Aminotransferase class I/classII large domain-containing protein</fullName>
    </recommendedName>
</protein>
<dbReference type="InParanoid" id="A0A7M7SZ85"/>
<dbReference type="Pfam" id="PF00155">
    <property type="entry name" value="Aminotran_1_2"/>
    <property type="match status" value="1"/>
</dbReference>
<dbReference type="Proteomes" id="UP000007110">
    <property type="component" value="Unassembled WGS sequence"/>
</dbReference>
<dbReference type="FunCoup" id="A0A7M7SZ85">
    <property type="interactions" value="19"/>
</dbReference>
<dbReference type="GO" id="GO:0008483">
    <property type="term" value="F:transaminase activity"/>
    <property type="evidence" value="ECO:0000318"/>
    <property type="project" value="GO_Central"/>
</dbReference>
<name>A0A7M7SZ85_STRPU</name>
<evidence type="ECO:0000256" key="1">
    <source>
        <dbReference type="ARBA" id="ARBA00022898"/>
    </source>
</evidence>
<dbReference type="Gene3D" id="3.40.640.10">
    <property type="entry name" value="Type I PLP-dependent aspartate aminotransferase-like (Major domain)"/>
    <property type="match status" value="1"/>
</dbReference>
<dbReference type="AlphaFoldDB" id="A0A7M7SZ85"/>
<dbReference type="PANTHER" id="PTHR43795">
    <property type="entry name" value="BIFUNCTIONAL ASPARTATE AMINOTRANSFERASE AND GLUTAMATE/ASPARTATE-PREPHENATE AMINOTRANSFERASE-RELATED"/>
    <property type="match status" value="1"/>
</dbReference>
<dbReference type="InterPro" id="IPR015422">
    <property type="entry name" value="PyrdxlP-dep_Trfase_small"/>
</dbReference>
<reference evidence="4" key="1">
    <citation type="submission" date="2015-02" db="EMBL/GenBank/DDBJ databases">
        <title>Genome sequencing for Strongylocentrotus purpuratus.</title>
        <authorList>
            <person name="Murali S."/>
            <person name="Liu Y."/>
            <person name="Vee V."/>
            <person name="English A."/>
            <person name="Wang M."/>
            <person name="Skinner E."/>
            <person name="Han Y."/>
            <person name="Muzny D.M."/>
            <person name="Worley K.C."/>
            <person name="Gibbs R.A."/>
        </authorList>
    </citation>
    <scope>NUCLEOTIDE SEQUENCE</scope>
</reference>
<reference evidence="3" key="2">
    <citation type="submission" date="2021-01" db="UniProtKB">
        <authorList>
            <consortium name="EnsemblMetazoa"/>
        </authorList>
    </citation>
    <scope>IDENTIFICATION</scope>
</reference>
<organism evidence="3 4">
    <name type="scientific">Strongylocentrotus purpuratus</name>
    <name type="common">Purple sea urchin</name>
    <dbReference type="NCBI Taxonomy" id="7668"/>
    <lineage>
        <taxon>Eukaryota</taxon>
        <taxon>Metazoa</taxon>
        <taxon>Echinodermata</taxon>
        <taxon>Eleutherozoa</taxon>
        <taxon>Echinozoa</taxon>
        <taxon>Echinoidea</taxon>
        <taxon>Euechinoidea</taxon>
        <taxon>Echinacea</taxon>
        <taxon>Camarodonta</taxon>
        <taxon>Echinidea</taxon>
        <taxon>Strongylocentrotidae</taxon>
        <taxon>Strongylocentrotus</taxon>
    </lineage>
</organism>
<proteinExistence type="predicted"/>
<dbReference type="PANTHER" id="PTHR43795:SF39">
    <property type="entry name" value="AMINOTRANSFERASE CLASS I_CLASSII DOMAIN-CONTAINING PROTEIN"/>
    <property type="match status" value="1"/>
</dbReference>
<sequence>MTSNGVISQRAENIFSFEFPLKNLFGKMASNPFHPEDNKNGIINLSTAYNEAVKDLITEKFNQQDLQKWDSSMLPYPLHCGGAPRLRKAIADFLSSQTNAAEPVDPEKMSIMCGVTPILNVMAFILCNPEDTILTPSPMYGGIPRDVMYQAGVKTYPVYLSSKAEPDGREPYEMTVPLLESALEKAKQEGHKVKALILVNPYNPLGTVYTRDQVMEYLKFCHKHNLHCVVDEIYGCSIFDDSVKNSSIFTFNPDDLPDKNRTHVLWGMAKDFGMPGSPVGVAYTWNPTVLAALNGLVDFYQVPLFIQTAVTKILEDKEWLKSYLPTHNSMLVESANIMKETLDDLGVPYVKPRAGLFIWADFRKFIPNATKESEMAFALHCQDNGISIAPGSAFYYDEFGWARIIHALPKSTLIEAMKRLKAACESFQG</sequence>
<dbReference type="GO" id="GO:0030170">
    <property type="term" value="F:pyridoxal phosphate binding"/>
    <property type="evidence" value="ECO:0007669"/>
    <property type="project" value="InterPro"/>
</dbReference>
<dbReference type="KEGG" id="spu:100889393"/>
<evidence type="ECO:0000313" key="3">
    <source>
        <dbReference type="EnsemblMetazoa" id="XP_030842115"/>
    </source>
</evidence>
<keyword evidence="4" id="KW-1185">Reference proteome</keyword>
<dbReference type="InterPro" id="IPR015421">
    <property type="entry name" value="PyrdxlP-dep_Trfase_major"/>
</dbReference>
<dbReference type="Gene3D" id="3.90.1150.10">
    <property type="entry name" value="Aspartate Aminotransferase, domain 1"/>
    <property type="match status" value="1"/>
</dbReference>
<evidence type="ECO:0000313" key="4">
    <source>
        <dbReference type="Proteomes" id="UP000007110"/>
    </source>
</evidence>
<accession>A0A7M7SZ85</accession>
<dbReference type="CDD" id="cd00609">
    <property type="entry name" value="AAT_like"/>
    <property type="match status" value="1"/>
</dbReference>
<dbReference type="GeneID" id="100889393"/>
<dbReference type="EnsemblMetazoa" id="XM_030986255">
    <property type="protein sequence ID" value="XP_030842115"/>
    <property type="gene ID" value="LOC100889393"/>
</dbReference>
<dbReference type="InterPro" id="IPR015424">
    <property type="entry name" value="PyrdxlP-dep_Trfase"/>
</dbReference>
<feature type="domain" description="Aminotransferase class I/classII large" evidence="2">
    <location>
        <begin position="79"/>
        <end position="420"/>
    </location>
</feature>
<dbReference type="SUPFAM" id="SSF53383">
    <property type="entry name" value="PLP-dependent transferases"/>
    <property type="match status" value="1"/>
</dbReference>
<evidence type="ECO:0000259" key="2">
    <source>
        <dbReference type="Pfam" id="PF00155"/>
    </source>
</evidence>